<dbReference type="OrthoDB" id="2083326at2"/>
<protein>
    <submittedName>
        <fullName evidence="1">Uncharacterized protein</fullName>
    </submittedName>
</protein>
<dbReference type="AlphaFoldDB" id="A0A1N7R244"/>
<proteinExistence type="predicted"/>
<evidence type="ECO:0000313" key="1">
    <source>
        <dbReference type="EMBL" id="SIT29165.1"/>
    </source>
</evidence>
<organism evidence="1 2">
    <name type="scientific">Filimonas lacunae</name>
    <dbReference type="NCBI Taxonomy" id="477680"/>
    <lineage>
        <taxon>Bacteria</taxon>
        <taxon>Pseudomonadati</taxon>
        <taxon>Bacteroidota</taxon>
        <taxon>Chitinophagia</taxon>
        <taxon>Chitinophagales</taxon>
        <taxon>Chitinophagaceae</taxon>
        <taxon>Filimonas</taxon>
    </lineage>
</organism>
<name>A0A1N7R244_9BACT</name>
<dbReference type="RefSeq" id="WP_076381249.1">
    <property type="nucleotide sequence ID" value="NZ_AP017422.1"/>
</dbReference>
<reference evidence="2" key="1">
    <citation type="submission" date="2017-01" db="EMBL/GenBank/DDBJ databases">
        <authorList>
            <person name="Varghese N."/>
            <person name="Submissions S."/>
        </authorList>
    </citation>
    <scope>NUCLEOTIDE SEQUENCE [LARGE SCALE GENOMIC DNA]</scope>
    <source>
        <strain evidence="2">DSM 21054</strain>
    </source>
</reference>
<dbReference type="Proteomes" id="UP000186917">
    <property type="component" value="Unassembled WGS sequence"/>
</dbReference>
<evidence type="ECO:0000313" key="2">
    <source>
        <dbReference type="Proteomes" id="UP000186917"/>
    </source>
</evidence>
<sequence length="131" mass="15572">MLTDSLRQTVEEIDTIIRKELWFDFEVWSYDRNKLIIAGGKDLMYSHQLEIIFENVFYYSGVFAEWKSNTQHPAFIIPSNEPELNLKHEIIQGYQLFSFVTEDFKNNIIIAAESVSYNLKNTLHYLIENER</sequence>
<gene>
    <name evidence="1" type="ORF">SAMN05421788_108234</name>
</gene>
<accession>A0A1N7R244</accession>
<keyword evidence="2" id="KW-1185">Reference proteome</keyword>
<dbReference type="EMBL" id="FTOR01000008">
    <property type="protein sequence ID" value="SIT29165.1"/>
    <property type="molecule type" value="Genomic_DNA"/>
</dbReference>